<accession>A0ACB7SKU5</accession>
<dbReference type="EMBL" id="CM023484">
    <property type="protein sequence ID" value="KAH6934581.1"/>
    <property type="molecule type" value="Genomic_DNA"/>
</dbReference>
<name>A0ACB7SKU5_HYAAI</name>
<keyword evidence="2" id="KW-1185">Reference proteome</keyword>
<comment type="caution">
    <text evidence="1">The sequence shown here is derived from an EMBL/GenBank/DDBJ whole genome shotgun (WGS) entry which is preliminary data.</text>
</comment>
<evidence type="ECO:0000313" key="1">
    <source>
        <dbReference type="EMBL" id="KAH6934581.1"/>
    </source>
</evidence>
<reference evidence="1" key="1">
    <citation type="submission" date="2020-05" db="EMBL/GenBank/DDBJ databases">
        <title>Large-scale comparative analyses of tick genomes elucidate their genetic diversity and vector capacities.</title>
        <authorList>
            <person name="Jia N."/>
            <person name="Wang J."/>
            <person name="Shi W."/>
            <person name="Du L."/>
            <person name="Sun Y."/>
            <person name="Zhan W."/>
            <person name="Jiang J."/>
            <person name="Wang Q."/>
            <person name="Zhang B."/>
            <person name="Ji P."/>
            <person name="Sakyi L.B."/>
            <person name="Cui X."/>
            <person name="Yuan T."/>
            <person name="Jiang B."/>
            <person name="Yang W."/>
            <person name="Lam T.T.-Y."/>
            <person name="Chang Q."/>
            <person name="Ding S."/>
            <person name="Wang X."/>
            <person name="Zhu J."/>
            <person name="Ruan X."/>
            <person name="Zhao L."/>
            <person name="Wei J."/>
            <person name="Que T."/>
            <person name="Du C."/>
            <person name="Cheng J."/>
            <person name="Dai P."/>
            <person name="Han X."/>
            <person name="Huang E."/>
            <person name="Gao Y."/>
            <person name="Liu J."/>
            <person name="Shao H."/>
            <person name="Ye R."/>
            <person name="Li L."/>
            <person name="Wei W."/>
            <person name="Wang X."/>
            <person name="Wang C."/>
            <person name="Yang T."/>
            <person name="Huo Q."/>
            <person name="Li W."/>
            <person name="Guo W."/>
            <person name="Chen H."/>
            <person name="Zhou L."/>
            <person name="Ni X."/>
            <person name="Tian J."/>
            <person name="Zhou Y."/>
            <person name="Sheng Y."/>
            <person name="Liu T."/>
            <person name="Pan Y."/>
            <person name="Xia L."/>
            <person name="Li J."/>
            <person name="Zhao F."/>
            <person name="Cao W."/>
        </authorList>
    </citation>
    <scope>NUCLEOTIDE SEQUENCE</scope>
    <source>
        <strain evidence="1">Hyas-2018</strain>
    </source>
</reference>
<protein>
    <submittedName>
        <fullName evidence="1">Uncharacterized protein</fullName>
    </submittedName>
</protein>
<proteinExistence type="predicted"/>
<evidence type="ECO:0000313" key="2">
    <source>
        <dbReference type="Proteomes" id="UP000821845"/>
    </source>
</evidence>
<organism evidence="1 2">
    <name type="scientific">Hyalomma asiaticum</name>
    <name type="common">Tick</name>
    <dbReference type="NCBI Taxonomy" id="266040"/>
    <lineage>
        <taxon>Eukaryota</taxon>
        <taxon>Metazoa</taxon>
        <taxon>Ecdysozoa</taxon>
        <taxon>Arthropoda</taxon>
        <taxon>Chelicerata</taxon>
        <taxon>Arachnida</taxon>
        <taxon>Acari</taxon>
        <taxon>Parasitiformes</taxon>
        <taxon>Ixodida</taxon>
        <taxon>Ixodoidea</taxon>
        <taxon>Ixodidae</taxon>
        <taxon>Hyalomminae</taxon>
        <taxon>Hyalomma</taxon>
    </lineage>
</organism>
<sequence length="98" mass="11109">MADAYLSEIGSFQRLTALAPAKRKRRRFPCRRGRAVDHGTERHATHWDCECCDCTIVREGLGPPHTCLIPVLPPSAIQVAHVNLSHINKWDPNKDERI</sequence>
<gene>
    <name evidence="1" type="ORF">HPB50_025489</name>
</gene>
<dbReference type="Proteomes" id="UP000821845">
    <property type="component" value="Chromosome 4"/>
</dbReference>